<reference evidence="2" key="2">
    <citation type="submission" date="2015-03" db="EMBL/GenBank/DDBJ databases">
        <authorList>
            <person name="Chow C.-E.T."/>
            <person name="Winget D.M."/>
            <person name="White R.A.III."/>
            <person name="Hallam S.J."/>
            <person name="Suttle C.A."/>
        </authorList>
    </citation>
    <scope>NUCLEOTIDE SEQUENCE</scope>
    <source>
        <strain evidence="2">Anoxic3_1</strain>
    </source>
</reference>
<reference evidence="2" key="1">
    <citation type="journal article" date="2015" name="Front. Microbiol.">
        <title>Combining genomic sequencing methods to explore viral diversity and reveal potential virus-host interactions.</title>
        <authorList>
            <person name="Chow C.E."/>
            <person name="Winget D.M."/>
            <person name="White R.A.III."/>
            <person name="Hallam S.J."/>
            <person name="Suttle C.A."/>
        </authorList>
    </citation>
    <scope>NUCLEOTIDE SEQUENCE</scope>
    <source>
        <strain evidence="2">Anoxic3_1</strain>
    </source>
</reference>
<evidence type="ECO:0000256" key="1">
    <source>
        <dbReference type="SAM" id="MobiDB-lite"/>
    </source>
</evidence>
<accession>A0A0F7L4F5</accession>
<feature type="compositionally biased region" description="Polar residues" evidence="1">
    <location>
        <begin position="59"/>
        <end position="70"/>
    </location>
</feature>
<protein>
    <submittedName>
        <fullName evidence="2">Uncharacterized protein</fullName>
    </submittedName>
</protein>
<dbReference type="EMBL" id="KR029577">
    <property type="protein sequence ID" value="AKH45881.1"/>
    <property type="molecule type" value="Genomic_DNA"/>
</dbReference>
<organism evidence="2">
    <name type="scientific">uncultured marine virus</name>
    <dbReference type="NCBI Taxonomy" id="186617"/>
    <lineage>
        <taxon>Viruses</taxon>
        <taxon>environmental samples</taxon>
    </lineage>
</organism>
<sequence length="70" mass="7331">MPGSLNPGIEAGPYCFSSQSSILIIGARSTRTSGTMPFSTISCMASIAPREDPTRTVRLPSTLSKSRAAL</sequence>
<evidence type="ECO:0000313" key="2">
    <source>
        <dbReference type="EMBL" id="AKH45881.1"/>
    </source>
</evidence>
<proteinExistence type="predicted"/>
<name>A0A0F7L4F5_9VIRU</name>
<feature type="region of interest" description="Disordered" evidence="1">
    <location>
        <begin position="49"/>
        <end position="70"/>
    </location>
</feature>